<evidence type="ECO:0000256" key="5">
    <source>
        <dbReference type="ARBA" id="ARBA00023125"/>
    </source>
</evidence>
<dbReference type="InterPro" id="IPR001163">
    <property type="entry name" value="Sm_dom_euk/arc"/>
</dbReference>
<organism evidence="8 9">
    <name type="scientific">Solanum commersonii</name>
    <name type="common">Commerson's wild potato</name>
    <name type="synonym">Commerson's nightshade</name>
    <dbReference type="NCBI Taxonomy" id="4109"/>
    <lineage>
        <taxon>Eukaryota</taxon>
        <taxon>Viridiplantae</taxon>
        <taxon>Streptophyta</taxon>
        <taxon>Embryophyta</taxon>
        <taxon>Tracheophyta</taxon>
        <taxon>Spermatophyta</taxon>
        <taxon>Magnoliopsida</taxon>
        <taxon>eudicotyledons</taxon>
        <taxon>Gunneridae</taxon>
        <taxon>Pentapetalae</taxon>
        <taxon>asterids</taxon>
        <taxon>lamiids</taxon>
        <taxon>Solanales</taxon>
        <taxon>Solanaceae</taxon>
        <taxon>Solanoideae</taxon>
        <taxon>Solaneae</taxon>
        <taxon>Solanum</taxon>
    </lineage>
</organism>
<dbReference type="Gene3D" id="2.30.30.100">
    <property type="match status" value="1"/>
</dbReference>
<dbReference type="GO" id="GO:0008270">
    <property type="term" value="F:zinc ion binding"/>
    <property type="evidence" value="ECO:0007669"/>
    <property type="project" value="UniProtKB-KW"/>
</dbReference>
<dbReference type="Pfam" id="PF01423">
    <property type="entry name" value="LSM"/>
    <property type="match status" value="1"/>
</dbReference>
<name>A0A9J5W046_SOLCO</name>
<dbReference type="SUPFAM" id="SSF50182">
    <property type="entry name" value="Sm-like ribonucleoproteins"/>
    <property type="match status" value="1"/>
</dbReference>
<keyword evidence="6" id="KW-1133">Transmembrane helix</keyword>
<dbReference type="PANTHER" id="PTHR24009:SF3">
    <property type="entry name" value="RNA-BINDING (RRM_RBD_RNP MOTIFS) FAMILY PROTEIN-RELATED"/>
    <property type="match status" value="1"/>
</dbReference>
<gene>
    <name evidence="8" type="ORF">H5410_064224</name>
</gene>
<dbReference type="OrthoDB" id="1897736at2759"/>
<keyword evidence="6" id="KW-0472">Membrane</keyword>
<keyword evidence="5" id="KW-0238">DNA-binding</keyword>
<proteinExistence type="predicted"/>
<evidence type="ECO:0000256" key="1">
    <source>
        <dbReference type="ARBA" id="ARBA00022723"/>
    </source>
</evidence>
<sequence>MGPTLKKGPTLHMLIVPKAVLIGHLKGPTLHLLIVLNAVLIVHLTIVHLHCTKRSTAALMMAHHMHKLSKSRFEREDFGLKGGAGIPNPGSTQIYLTFAADSTFKEEDVSNYFSYYWFQKFNGPRVRVSKRVKGDDGQRVRSRNIGILMMKSIQLLKILKNRRIAAQYIENTVSYSLGEKKGIELVGREVTVELKNDLAIQRTLHSLDQYLNIKLQNTKIVDEDNYPHIEIETLALNS</sequence>
<dbReference type="EMBL" id="JACXVP010000050">
    <property type="protein sequence ID" value="KAG5568770.1"/>
    <property type="molecule type" value="Genomic_DNA"/>
</dbReference>
<accession>A0A9J5W046</accession>
<evidence type="ECO:0000256" key="2">
    <source>
        <dbReference type="ARBA" id="ARBA00022771"/>
    </source>
</evidence>
<reference evidence="8" key="1">
    <citation type="submission" date="2020-09" db="EMBL/GenBank/DDBJ databases">
        <title>De no assembly of potato wild relative species, Solanum commersonii.</title>
        <authorList>
            <person name="Cho K."/>
        </authorList>
    </citation>
    <scope>NUCLEOTIDE SEQUENCE</scope>
    <source>
        <strain evidence="8">LZ3.2</strain>
        <tissue evidence="8">Leaf</tissue>
    </source>
</reference>
<protein>
    <recommendedName>
        <fullName evidence="7">Sm domain-containing protein</fullName>
    </recommendedName>
</protein>
<evidence type="ECO:0000313" key="8">
    <source>
        <dbReference type="EMBL" id="KAG5568770.1"/>
    </source>
</evidence>
<dbReference type="GO" id="GO:0003723">
    <property type="term" value="F:RNA binding"/>
    <property type="evidence" value="ECO:0007669"/>
    <property type="project" value="UniProtKB-KW"/>
</dbReference>
<keyword evidence="6" id="KW-0812">Transmembrane</keyword>
<evidence type="ECO:0000313" key="9">
    <source>
        <dbReference type="Proteomes" id="UP000824120"/>
    </source>
</evidence>
<keyword evidence="3" id="KW-0862">Zinc</keyword>
<keyword evidence="9" id="KW-1185">Reference proteome</keyword>
<keyword evidence="1" id="KW-0479">Metal-binding</keyword>
<feature type="domain" description="Sm" evidence="7">
    <location>
        <begin position="184"/>
        <end position="225"/>
    </location>
</feature>
<evidence type="ECO:0000256" key="3">
    <source>
        <dbReference type="ARBA" id="ARBA00022833"/>
    </source>
</evidence>
<dbReference type="AlphaFoldDB" id="A0A9J5W046"/>
<dbReference type="Proteomes" id="UP000824120">
    <property type="component" value="Unassembled WGS sequence"/>
</dbReference>
<keyword evidence="2" id="KW-0863">Zinc-finger</keyword>
<dbReference type="GO" id="GO:0003677">
    <property type="term" value="F:DNA binding"/>
    <property type="evidence" value="ECO:0007669"/>
    <property type="project" value="UniProtKB-KW"/>
</dbReference>
<evidence type="ECO:0000259" key="7">
    <source>
        <dbReference type="Pfam" id="PF01423"/>
    </source>
</evidence>
<dbReference type="InterPro" id="IPR010920">
    <property type="entry name" value="LSM_dom_sf"/>
</dbReference>
<keyword evidence="4" id="KW-0694">RNA-binding</keyword>
<dbReference type="PANTHER" id="PTHR24009">
    <property type="entry name" value="RNA-BINDING (RRM/RBD/RNP MOTIFS)"/>
    <property type="match status" value="1"/>
</dbReference>
<evidence type="ECO:0000256" key="6">
    <source>
        <dbReference type="SAM" id="Phobius"/>
    </source>
</evidence>
<evidence type="ECO:0000256" key="4">
    <source>
        <dbReference type="ARBA" id="ARBA00022884"/>
    </source>
</evidence>
<feature type="transmembrane region" description="Helical" evidence="6">
    <location>
        <begin position="30"/>
        <end position="51"/>
    </location>
</feature>
<comment type="caution">
    <text evidence="8">The sequence shown here is derived from an EMBL/GenBank/DDBJ whole genome shotgun (WGS) entry which is preliminary data.</text>
</comment>